<organism evidence="1 2">
    <name type="scientific">Phytophthora pseudosyringae</name>
    <dbReference type="NCBI Taxonomy" id="221518"/>
    <lineage>
        <taxon>Eukaryota</taxon>
        <taxon>Sar</taxon>
        <taxon>Stramenopiles</taxon>
        <taxon>Oomycota</taxon>
        <taxon>Peronosporomycetes</taxon>
        <taxon>Peronosporales</taxon>
        <taxon>Peronosporaceae</taxon>
        <taxon>Phytophthora</taxon>
    </lineage>
</organism>
<name>A0A8T1VZ93_9STRA</name>
<evidence type="ECO:0000313" key="1">
    <source>
        <dbReference type="EMBL" id="KAG7386832.1"/>
    </source>
</evidence>
<keyword evidence="2" id="KW-1185">Reference proteome</keyword>
<reference evidence="1" key="1">
    <citation type="submission" date="2021-02" db="EMBL/GenBank/DDBJ databases">
        <authorList>
            <person name="Palmer J.M."/>
        </authorList>
    </citation>
    <scope>NUCLEOTIDE SEQUENCE</scope>
    <source>
        <strain evidence="1">SCRP734</strain>
    </source>
</reference>
<comment type="caution">
    <text evidence="1">The sequence shown here is derived from an EMBL/GenBank/DDBJ whole genome shotgun (WGS) entry which is preliminary data.</text>
</comment>
<dbReference type="OrthoDB" id="103952at2759"/>
<evidence type="ECO:0008006" key="3">
    <source>
        <dbReference type="Google" id="ProtNLM"/>
    </source>
</evidence>
<accession>A0A8T1VZ93</accession>
<dbReference type="AlphaFoldDB" id="A0A8T1VZ93"/>
<dbReference type="PANTHER" id="PTHR46586:SF3">
    <property type="entry name" value="ANKYRIN REPEAT-CONTAINING PROTEIN"/>
    <property type="match status" value="1"/>
</dbReference>
<dbReference type="InterPro" id="IPR052050">
    <property type="entry name" value="SecEffector_AnkRepeat"/>
</dbReference>
<dbReference type="PANTHER" id="PTHR46586">
    <property type="entry name" value="ANKYRIN REPEAT-CONTAINING PROTEIN"/>
    <property type="match status" value="1"/>
</dbReference>
<sequence>MPLTVENIISRIHLPANVPDVVPSIVMDFLVPDISLARAIDVSSSVALLDFIWARSVRDARSDRWSVARLLQSQPRYFRWEFSQALLQAVSCEDRGMVEWVVAHFPGCPVSGRVLEEVAARGWLWLLQLLQAQEGGALRCSKETLSKAAENGHWEVVHWLIDHTNTVQDNHRYLVGIAVGANNLEEYRWLKARGYGVDRVAFTESPQEEWPVRKEIFYDVLQRSRWMAGSALRDAARNDDVPFAEWLVTHYCKDGGTNLPHYSGAKAASEKGCLEMLQWHLKRLRDVIDLSEVMFLAAENGRLEVVKWLRTEYATKPSVDLFQGTSSHFGASACAFAMDAAAGQGHLDVLQFLHELCISLQTQRKAEHPGSFQHDAHIPHFGPQCSPAKCGHLEIVKWLFASRSEDSALANAGITRHLRLEPRCRKKQIISAMRQAVEHDHFEVVLFLHTMYVKCRDANKMQAELKRNLFWVRNDDEIRAWIEEH</sequence>
<proteinExistence type="predicted"/>
<dbReference type="Proteomes" id="UP000694044">
    <property type="component" value="Unassembled WGS sequence"/>
</dbReference>
<dbReference type="EMBL" id="JAGDFM010000092">
    <property type="protein sequence ID" value="KAG7386832.1"/>
    <property type="molecule type" value="Genomic_DNA"/>
</dbReference>
<evidence type="ECO:0000313" key="2">
    <source>
        <dbReference type="Proteomes" id="UP000694044"/>
    </source>
</evidence>
<gene>
    <name evidence="1" type="ORF">PHYPSEUDO_015230</name>
</gene>
<protein>
    <recommendedName>
        <fullName evidence="3">Ankyrin repeat-containing domain</fullName>
    </recommendedName>
</protein>